<organism evidence="2 3">
    <name type="scientific">Paspalum notatum var. saurae</name>
    <dbReference type="NCBI Taxonomy" id="547442"/>
    <lineage>
        <taxon>Eukaryota</taxon>
        <taxon>Viridiplantae</taxon>
        <taxon>Streptophyta</taxon>
        <taxon>Embryophyta</taxon>
        <taxon>Tracheophyta</taxon>
        <taxon>Spermatophyta</taxon>
        <taxon>Magnoliopsida</taxon>
        <taxon>Liliopsida</taxon>
        <taxon>Poales</taxon>
        <taxon>Poaceae</taxon>
        <taxon>PACMAD clade</taxon>
        <taxon>Panicoideae</taxon>
        <taxon>Andropogonodae</taxon>
        <taxon>Paspaleae</taxon>
        <taxon>Paspalinae</taxon>
        <taxon>Paspalum</taxon>
    </lineage>
</organism>
<dbReference type="PANTHER" id="PTHR45786">
    <property type="entry name" value="DNA BINDING PROTEIN-LIKE"/>
    <property type="match status" value="1"/>
</dbReference>
<sequence length="311" mass="35588">MVTQMAYYTHQMHYHKGEPNPGLCSGRLSQQYQVNCFSCVEASRLNFLYFNQDRLRCETYQGISDAVVHGAATGRDVGIKKSLPASHIGGKRYMQQNYHDRMAIACAYGPPHKFTTFTCNPNWDEIEDALRFEPGQKASYRSDIVVRVFHMKLQEYLSDIKEGRIFGSVCAVAHSNEFQKRGLPHSHILVWQCDTGREPSAEDIDTYISVELPDPSMDPLGFSLVQEFMIHGPCGPFNPNSQCMKNGKCTKNYPKPFRIDTSFDPEGYPLYRRQDNRITVWKNGVQLDNRWVVPHNLAVPKKYQAHINVEA</sequence>
<name>A0AAQ3X4K1_PASNO</name>
<reference evidence="2 3" key="1">
    <citation type="submission" date="2024-02" db="EMBL/GenBank/DDBJ databases">
        <title>High-quality chromosome-scale genome assembly of Pensacola bahiagrass (Paspalum notatum Flugge var. saurae).</title>
        <authorList>
            <person name="Vega J.M."/>
            <person name="Podio M."/>
            <person name="Orjuela J."/>
            <person name="Siena L.A."/>
            <person name="Pessino S.C."/>
            <person name="Combes M.C."/>
            <person name="Mariac C."/>
            <person name="Albertini E."/>
            <person name="Pupilli F."/>
            <person name="Ortiz J.P.A."/>
            <person name="Leblanc O."/>
        </authorList>
    </citation>
    <scope>NUCLEOTIDE SEQUENCE [LARGE SCALE GENOMIC DNA]</scope>
    <source>
        <strain evidence="2">R1</strain>
        <tissue evidence="2">Leaf</tissue>
    </source>
</reference>
<dbReference type="Proteomes" id="UP001341281">
    <property type="component" value="Chromosome 07"/>
</dbReference>
<dbReference type="PANTHER" id="PTHR45786:SF74">
    <property type="entry name" value="ATP-DEPENDENT DNA HELICASE"/>
    <property type="match status" value="1"/>
</dbReference>
<dbReference type="InterPro" id="IPR025476">
    <property type="entry name" value="Helitron_helicase-like"/>
</dbReference>
<dbReference type="Pfam" id="PF14214">
    <property type="entry name" value="Helitron_like_N"/>
    <property type="match status" value="1"/>
</dbReference>
<gene>
    <name evidence="2" type="ORF">U9M48_031635</name>
</gene>
<keyword evidence="3" id="KW-1185">Reference proteome</keyword>
<evidence type="ECO:0000313" key="3">
    <source>
        <dbReference type="Proteomes" id="UP001341281"/>
    </source>
</evidence>
<dbReference type="AlphaFoldDB" id="A0AAQ3X4K1"/>
<evidence type="ECO:0000313" key="2">
    <source>
        <dbReference type="EMBL" id="WVZ84621.1"/>
    </source>
</evidence>
<accession>A0AAQ3X4K1</accession>
<proteinExistence type="predicted"/>
<feature type="domain" description="Helitron helicase-like" evidence="1">
    <location>
        <begin position="7"/>
        <end position="190"/>
    </location>
</feature>
<protein>
    <recommendedName>
        <fullName evidence="1">Helitron helicase-like domain-containing protein</fullName>
    </recommendedName>
</protein>
<dbReference type="EMBL" id="CP144751">
    <property type="protein sequence ID" value="WVZ84621.1"/>
    <property type="molecule type" value="Genomic_DNA"/>
</dbReference>
<evidence type="ECO:0000259" key="1">
    <source>
        <dbReference type="Pfam" id="PF14214"/>
    </source>
</evidence>
<feature type="non-terminal residue" evidence="2">
    <location>
        <position position="1"/>
    </location>
</feature>